<evidence type="ECO:0000256" key="6">
    <source>
        <dbReference type="ARBA" id="ARBA00022989"/>
    </source>
</evidence>
<comment type="similarity">
    <text evidence="2">Belongs to the sideroflexin family.</text>
</comment>
<protein>
    <submittedName>
        <fullName evidence="9">Tricarboxylate/iron carrier</fullName>
    </submittedName>
</protein>
<keyword evidence="6" id="KW-1133">Transmembrane helix</keyword>
<evidence type="ECO:0000256" key="5">
    <source>
        <dbReference type="ARBA" id="ARBA00022970"/>
    </source>
</evidence>
<evidence type="ECO:0000256" key="4">
    <source>
        <dbReference type="ARBA" id="ARBA00022692"/>
    </source>
</evidence>
<dbReference type="STRING" id="1344416.A0A139B0T5"/>
<dbReference type="AlphaFoldDB" id="A0A139B0T5"/>
<keyword evidence="7" id="KW-0496">Mitochondrion</keyword>
<organism evidence="9 10">
    <name type="scientific">Gonapodya prolifera (strain JEL478)</name>
    <name type="common">Monoblepharis prolifera</name>
    <dbReference type="NCBI Taxonomy" id="1344416"/>
    <lineage>
        <taxon>Eukaryota</taxon>
        <taxon>Fungi</taxon>
        <taxon>Fungi incertae sedis</taxon>
        <taxon>Chytridiomycota</taxon>
        <taxon>Chytridiomycota incertae sedis</taxon>
        <taxon>Monoblepharidomycetes</taxon>
        <taxon>Monoblepharidales</taxon>
        <taxon>Gonapodyaceae</taxon>
        <taxon>Gonapodya</taxon>
    </lineage>
</organism>
<evidence type="ECO:0000256" key="3">
    <source>
        <dbReference type="ARBA" id="ARBA00022448"/>
    </source>
</evidence>
<name>A0A139B0T5_GONPJ</name>
<dbReference type="Proteomes" id="UP000070544">
    <property type="component" value="Unassembled WGS sequence"/>
</dbReference>
<evidence type="ECO:0000256" key="2">
    <source>
        <dbReference type="ARBA" id="ARBA00005974"/>
    </source>
</evidence>
<dbReference type="Pfam" id="PF03820">
    <property type="entry name" value="SFXNs"/>
    <property type="match status" value="1"/>
</dbReference>
<gene>
    <name evidence="9" type="ORF">M427DRAFT_92844</name>
</gene>
<keyword evidence="10" id="KW-1185">Reference proteome</keyword>
<dbReference type="GO" id="GO:0005743">
    <property type="term" value="C:mitochondrial inner membrane"/>
    <property type="evidence" value="ECO:0007669"/>
    <property type="project" value="TreeGrafter"/>
</dbReference>
<dbReference type="OMA" id="GRVRHCA"/>
<dbReference type="GO" id="GO:0006730">
    <property type="term" value="P:one-carbon metabolic process"/>
    <property type="evidence" value="ECO:0007669"/>
    <property type="project" value="EnsemblFungi"/>
</dbReference>
<dbReference type="GO" id="GO:0015075">
    <property type="term" value="F:monoatomic ion transmembrane transporter activity"/>
    <property type="evidence" value="ECO:0007669"/>
    <property type="project" value="InterPro"/>
</dbReference>
<dbReference type="PANTHER" id="PTHR11153:SF6">
    <property type="entry name" value="SIDEROFLEXIN-5"/>
    <property type="match status" value="1"/>
</dbReference>
<evidence type="ECO:0000313" key="9">
    <source>
        <dbReference type="EMBL" id="KXS22413.1"/>
    </source>
</evidence>
<dbReference type="InterPro" id="IPR004686">
    <property type="entry name" value="Mtc"/>
</dbReference>
<evidence type="ECO:0000256" key="8">
    <source>
        <dbReference type="ARBA" id="ARBA00023136"/>
    </source>
</evidence>
<evidence type="ECO:0000256" key="1">
    <source>
        <dbReference type="ARBA" id="ARBA00004225"/>
    </source>
</evidence>
<evidence type="ECO:0000256" key="7">
    <source>
        <dbReference type="ARBA" id="ARBA00023128"/>
    </source>
</evidence>
<keyword evidence="4" id="KW-0812">Transmembrane</keyword>
<dbReference type="EMBL" id="KQ965731">
    <property type="protein sequence ID" value="KXS22413.1"/>
    <property type="molecule type" value="Genomic_DNA"/>
</dbReference>
<evidence type="ECO:0000313" key="10">
    <source>
        <dbReference type="Proteomes" id="UP000070544"/>
    </source>
</evidence>
<reference evidence="9 10" key="1">
    <citation type="journal article" date="2015" name="Genome Biol. Evol.">
        <title>Phylogenomic analyses indicate that early fungi evolved digesting cell walls of algal ancestors of land plants.</title>
        <authorList>
            <person name="Chang Y."/>
            <person name="Wang S."/>
            <person name="Sekimoto S."/>
            <person name="Aerts A.L."/>
            <person name="Choi C."/>
            <person name="Clum A."/>
            <person name="LaButti K.M."/>
            <person name="Lindquist E.A."/>
            <person name="Yee Ngan C."/>
            <person name="Ohm R.A."/>
            <person name="Salamov A.A."/>
            <person name="Grigoriev I.V."/>
            <person name="Spatafora J.W."/>
            <person name="Berbee M.L."/>
        </authorList>
    </citation>
    <scope>NUCLEOTIDE SEQUENCE [LARGE SCALE GENOMIC DNA]</scope>
    <source>
        <strain evidence="9 10">JEL478</strain>
    </source>
</reference>
<proteinExistence type="inferred from homology"/>
<dbReference type="PANTHER" id="PTHR11153">
    <property type="entry name" value="SIDEROFLEXIN"/>
    <property type="match status" value="1"/>
</dbReference>
<accession>A0A139B0T5</accession>
<keyword evidence="5" id="KW-0029">Amino-acid transport</keyword>
<keyword evidence="3" id="KW-0813">Transport</keyword>
<dbReference type="GO" id="GO:0140300">
    <property type="term" value="P:serine import into mitochondrion"/>
    <property type="evidence" value="ECO:0007669"/>
    <property type="project" value="EnsemblFungi"/>
</dbReference>
<dbReference type="OrthoDB" id="6608471at2759"/>
<sequence length="312" mass="33718">SRHDLSTYSGRVRHFMDVVNPRNMFLSTKEVQSAQSLLSQFKSSGSIPAGVSAPQMWDAKSKVDSVIHPDTGEPIPFLFRMSYFTPANLPIIIGMLSSQPGPSQLFWQWINQSFNAGFNYANRNASVETSWREVGTSYAVASGTAVGIAWGGGKVVGKVQVSETRELKCAIGRPWFAVASAGVANALAMRYREAVDGITVFDADNQPLGTSRLAAIHSLSQVALTRAVLPLPILFLPPFVMDFLQTSRLTSALMRTKVGAIAAEVAVVGACLQFALPMAVGMFPQKGSVAVGSVEEEFRNKGVERVWFNKGV</sequence>
<dbReference type="GO" id="GO:0015194">
    <property type="term" value="F:L-serine transmembrane transporter activity"/>
    <property type="evidence" value="ECO:0007669"/>
    <property type="project" value="EnsemblFungi"/>
</dbReference>
<keyword evidence="8" id="KW-0472">Membrane</keyword>
<dbReference type="GO" id="GO:0071454">
    <property type="term" value="P:cellular response to anoxia"/>
    <property type="evidence" value="ECO:0007669"/>
    <property type="project" value="EnsemblFungi"/>
</dbReference>
<feature type="non-terminal residue" evidence="9">
    <location>
        <position position="1"/>
    </location>
</feature>
<comment type="subcellular location">
    <subcellularLocation>
        <location evidence="1">Mitochondrion membrane</location>
        <topology evidence="1">Multi-pass membrane protein</topology>
    </subcellularLocation>
</comment>